<feature type="domain" description="Ig-like" evidence="10">
    <location>
        <begin position="736"/>
        <end position="821"/>
    </location>
</feature>
<feature type="compositionally biased region" description="Polar residues" evidence="9">
    <location>
        <begin position="593"/>
        <end position="610"/>
    </location>
</feature>
<dbReference type="GO" id="GO:0003007">
    <property type="term" value="P:heart morphogenesis"/>
    <property type="evidence" value="ECO:0007669"/>
    <property type="project" value="UniProtKB-ARBA"/>
</dbReference>
<evidence type="ECO:0000256" key="6">
    <source>
        <dbReference type="ARBA" id="ARBA00023054"/>
    </source>
</evidence>
<evidence type="ECO:0000256" key="1">
    <source>
        <dbReference type="ARBA" id="ARBA00004657"/>
    </source>
</evidence>
<dbReference type="CDD" id="cd00096">
    <property type="entry name" value="Ig"/>
    <property type="match status" value="4"/>
</dbReference>
<gene>
    <name evidence="12" type="primary">LOC116938793</name>
</gene>
<dbReference type="RefSeq" id="XP_032802313.1">
    <property type="nucleotide sequence ID" value="XM_032946422.1"/>
</dbReference>
<feature type="domain" description="Ig-like" evidence="10">
    <location>
        <begin position="1020"/>
        <end position="1104"/>
    </location>
</feature>
<evidence type="ECO:0000313" key="12">
    <source>
        <dbReference type="RefSeq" id="XP_032802313.1"/>
    </source>
</evidence>
<dbReference type="InterPro" id="IPR007110">
    <property type="entry name" value="Ig-like_dom"/>
</dbReference>
<evidence type="ECO:0000256" key="8">
    <source>
        <dbReference type="ARBA" id="ARBA00023319"/>
    </source>
</evidence>
<name>A0AAJ7WMT9_PETMA</name>
<feature type="domain" description="Ig-like" evidence="10">
    <location>
        <begin position="1257"/>
        <end position="1341"/>
    </location>
</feature>
<accession>A0AAJ7WMT9</accession>
<dbReference type="GO" id="GO:0055013">
    <property type="term" value="P:cardiac muscle cell development"/>
    <property type="evidence" value="ECO:0007669"/>
    <property type="project" value="UniProtKB-ARBA"/>
</dbReference>
<feature type="domain" description="Ig-like" evidence="10">
    <location>
        <begin position="142"/>
        <end position="231"/>
    </location>
</feature>
<dbReference type="FunFam" id="2.60.40.10:FF:000107">
    <property type="entry name" value="Myosin, light chain kinase a"/>
    <property type="match status" value="1"/>
</dbReference>
<feature type="domain" description="Ig-like" evidence="10">
    <location>
        <begin position="1799"/>
        <end position="1882"/>
    </location>
</feature>
<protein>
    <submittedName>
        <fullName evidence="12">Titin-like isoform X2</fullName>
    </submittedName>
</protein>
<dbReference type="PANTHER" id="PTHR35971:SF5">
    <property type="entry name" value="OBSCURIN LIKE CYTOSKELETAL ADAPTOR 1"/>
    <property type="match status" value="1"/>
</dbReference>
<organism evidence="11 12">
    <name type="scientific">Petromyzon marinus</name>
    <name type="common">Sea lamprey</name>
    <dbReference type="NCBI Taxonomy" id="7757"/>
    <lineage>
        <taxon>Eukaryota</taxon>
        <taxon>Metazoa</taxon>
        <taxon>Chordata</taxon>
        <taxon>Craniata</taxon>
        <taxon>Vertebrata</taxon>
        <taxon>Cyclostomata</taxon>
        <taxon>Hyperoartia</taxon>
        <taxon>Petromyzontiformes</taxon>
        <taxon>Petromyzontidae</taxon>
        <taxon>Petromyzon</taxon>
    </lineage>
</organism>
<dbReference type="InterPro" id="IPR003598">
    <property type="entry name" value="Ig_sub2"/>
</dbReference>
<keyword evidence="8" id="KW-0393">Immunoglobulin domain</keyword>
<feature type="domain" description="Ig-like" evidence="10">
    <location>
        <begin position="1984"/>
        <end position="2057"/>
    </location>
</feature>
<dbReference type="PROSITE" id="PS50835">
    <property type="entry name" value="IG_LIKE"/>
    <property type="match status" value="11"/>
</dbReference>
<feature type="domain" description="Ig-like" evidence="10">
    <location>
        <begin position="1350"/>
        <end position="1442"/>
    </location>
</feature>
<sequence>MEASRSGRTGAVATVVAAADQHCGRPLPQAQPHGPLHVLSPSSAVAQGPNWGRSPLSSTAPSPLLVVRPAVIRSVSCPISHARSPAQIHRSTALPFQMDGALTGKSAHLFTVSKIIVPKQAVRKMPVIEPTADYPTEMAMTPPVFTADLQDVAVMEGEPVRMQCHVTGTPPPVLQWFREEFLIHSSADFRATYEGDVATLAISEAFPEDSGRFTCRACNPAGVNTTSCFLTVHISEDDEGSKHHVDNFTETVLTQASMHGERTNVASPTQACTVDFPGEEPVFVRLAEPQLLVEGNRMAFVCQVHGEPPPHVYWKKGGIPLSSGYRYKTKFDAQSGECCLEISFMLADDAGEYTCVARNPHGETSTTVLLLNHNDYQAHLHQTGKANPVKNGMAPHAAPPATHTPEFLRAHTMLKKVPRPTVDRQDSCLSSFEERLMREIEYRLVGLSLEELLAEDGEGPPRHSEDTGPSFEPAVESRLVSQRVQEGFPAAFFCQLSGHPLPKILWYKDGRRIFTGPHYQLVGPTRQGEVELHIPSILPEDEGIYTVLACNASGNAVCSAKLSIEPAGNGAGGLPSPMSPARQQIPMPAWPGTQGSASQLPPPANRSQRPLSPERAEPVGALQDTSAEILVERLHKPMFVQKPESASVTEGQTARFDLRVVGRPMPDTFWFHNGKQVLNDQTHKVVVKEDGTQSLIVVPATPADAGEWTVVAQNKGGSTSVSVELVVEAKERLEKPRFVEKPNNVCVKEGSAVQLTARAIGNPTPDIVWQRNNDIIFPHKFPHYEVENTKGESTLTIYSAKPSDMAWYTIIALNRAGRTMARCKVQVEAMLSDRQPEPERKLIIPKGVYRDIAPPVLEPLHLRHGQDQWNEGDLYDKETQQRPFFKKKLTSVRLKQFGPVHFECQMTPIGDPHMVVEWLHDGQPLQAANRFRIVCEFGYCSLDYEVAYPRDSGIITCRATNKFGCDQTSGSLIVKDEKSLVEESQLPEGRRGFHRLQELEKGMAGTAVSKEDVPDAREKPYFVMYPEPCRVYDGETARYHCRVTGVPQPKVLWFLNGQRIHRSKRFRLRYDGIHYLEIVDCKSYDTGEVKLVAENSEGSVECKAVLEILPKQDFRAVLRKSVLEGKADGHKDSGKALFEVRKPKGPLQHSSSHAPIEVVKLKKAERITHEKQSEETDELRGKFKRRTEEGYFEALTAIELKSRKKDADYQEMLKRKREELVHRATEATAEELEQESRAAGQVYKVERMQLAPGMEPPKFTERIQSQTVPEGGEARFCVQVKGKPQPECQWFLNGVLLERSERLNWHWPEESTCELVVQDVTAQDSGSVMAKAVSAAGETTSHAFLLVQSKQVITFIQPLSDVFAKEKDTMATFECELSEPFFKVKWFRDRRALKPGDKYRMHSDRRVHMLSVLAIEESDADLYTCELAEDSSVSCAATLIVEGTLLEILKELEDVEVPESLSGELECVVSREDADGEWFHGDRPLEHGDKYHVSSRRGRHTLVVRDVVRDDEGEYSFHVDGLMSTATLSMQLRPVTVLQGLGDTAACEGEAVQLEVRFLQEAVEGVWCRDGHELTPGGRISFCSRKQSHLLCVDNASLADSGEYSFEVPKLQFVTSGRLTVQRVEVARELQDQDVLEGTRVVLEAKLSIADVQSRVWLRDGEPLSLGDRVQPVVKGTKQRLVFSRVFASDTGEYTLQAGNAFTSCVLDVRDVSIVRGLEERTCCETEDVTLEVEVSHAGIEPRWTFGERELRPGGRWKLEIQGHVCRLTLLGVSKSDEGLYTFAAGEKQSSANLMVTGSAIAVPPQDACVVESQAAVFECELHNAQSACRWLKDGREMAPGGRVREESDGALRRLVIDNAGPADVAEYSCHVASSRASARLSVDAVKIKKTLKAVSVLETRAAIFTLELSHEDVAGGVWIRNGVELVPGDKYEMWSEGTVHTMRINNCCPGDESVYNFKLGKLSANARLHVDAVKVVRKMKDVCVTEGEVGVLELGLSHEGIAVKWLHKGEAVKSGQKYRLSAEGKNYRLEVLAASDEDKGTYTAVIGQTAVSAELSVEG</sequence>
<keyword evidence="7" id="KW-1015">Disulfide bond</keyword>
<evidence type="ECO:0000256" key="3">
    <source>
        <dbReference type="ARBA" id="ARBA00022490"/>
    </source>
</evidence>
<feature type="region of interest" description="Disordered" evidence="9">
    <location>
        <begin position="24"/>
        <end position="58"/>
    </location>
</feature>
<dbReference type="FunFam" id="2.60.40.10:FF:000714">
    <property type="entry name" value="Titin novex-3"/>
    <property type="match status" value="2"/>
</dbReference>
<dbReference type="Gene3D" id="2.60.40.10">
    <property type="entry name" value="Immunoglobulins"/>
    <property type="match status" value="16"/>
</dbReference>
<proteinExistence type="inferred from homology"/>
<dbReference type="Proteomes" id="UP001318040">
    <property type="component" value="Chromosome 4"/>
</dbReference>
<dbReference type="FunFam" id="2.60.40.10:FF:000779">
    <property type="entry name" value="Titin b"/>
    <property type="match status" value="1"/>
</dbReference>
<dbReference type="InterPro" id="IPR003599">
    <property type="entry name" value="Ig_sub"/>
</dbReference>
<dbReference type="GO" id="GO:0031674">
    <property type="term" value="C:I band"/>
    <property type="evidence" value="ECO:0007669"/>
    <property type="project" value="UniProtKB-ARBA"/>
</dbReference>
<keyword evidence="5" id="KW-0677">Repeat</keyword>
<comment type="subcellular location">
    <subcellularLocation>
        <location evidence="1">Cytoplasm</location>
        <location evidence="1">Myofibril</location>
    </subcellularLocation>
</comment>
<dbReference type="PANTHER" id="PTHR35971">
    <property type="entry name" value="SI:DKEY-31G6.6"/>
    <property type="match status" value="1"/>
</dbReference>
<dbReference type="FunFam" id="2.60.40.10:FF:000080">
    <property type="entry name" value="Myosin light chain kinase, smooth muscle"/>
    <property type="match status" value="1"/>
</dbReference>
<feature type="domain" description="Ig-like" evidence="10">
    <location>
        <begin position="637"/>
        <end position="726"/>
    </location>
</feature>
<feature type="region of interest" description="Disordered" evidence="9">
    <location>
        <begin position="571"/>
        <end position="621"/>
    </location>
</feature>
<comment type="similarity">
    <text evidence="2">Belongs to the protein kinase superfamily. CAMK Ser/Thr protein kinase family.</text>
</comment>
<dbReference type="FunFam" id="2.60.40.10:FF:000659">
    <property type="entry name" value="titin isoform X1"/>
    <property type="match status" value="1"/>
</dbReference>
<evidence type="ECO:0000256" key="4">
    <source>
        <dbReference type="ARBA" id="ARBA00022553"/>
    </source>
</evidence>
<keyword evidence="4" id="KW-0597">Phosphoprotein</keyword>
<dbReference type="InterPro" id="IPR052385">
    <property type="entry name" value="Obscurin/Obscurin-like_Reg"/>
</dbReference>
<feature type="domain" description="Ig-like" evidence="10">
    <location>
        <begin position="473"/>
        <end position="563"/>
    </location>
</feature>
<evidence type="ECO:0000259" key="10">
    <source>
        <dbReference type="PROSITE" id="PS50835"/>
    </source>
</evidence>
<dbReference type="FunFam" id="2.60.40.10:FF:000697">
    <property type="entry name" value="titin isoform X1"/>
    <property type="match status" value="1"/>
</dbReference>
<keyword evidence="6" id="KW-0175">Coiled coil</keyword>
<evidence type="ECO:0000256" key="5">
    <source>
        <dbReference type="ARBA" id="ARBA00022737"/>
    </source>
</evidence>
<evidence type="ECO:0000313" key="11">
    <source>
        <dbReference type="Proteomes" id="UP001318040"/>
    </source>
</evidence>
<dbReference type="InterPro" id="IPR013783">
    <property type="entry name" value="Ig-like_fold"/>
</dbReference>
<dbReference type="SMART" id="SM00409">
    <property type="entry name" value="IG"/>
    <property type="match status" value="16"/>
</dbReference>
<feature type="domain" description="Ig-like" evidence="10">
    <location>
        <begin position="281"/>
        <end position="367"/>
    </location>
</feature>
<reference evidence="12" key="1">
    <citation type="submission" date="2025-08" db="UniProtKB">
        <authorList>
            <consortium name="RefSeq"/>
        </authorList>
    </citation>
    <scope>IDENTIFICATION</scope>
    <source>
        <tissue evidence="12">Sperm</tissue>
    </source>
</reference>
<evidence type="ECO:0000256" key="7">
    <source>
        <dbReference type="ARBA" id="ARBA00023157"/>
    </source>
</evidence>
<keyword evidence="11" id="KW-1185">Reference proteome</keyword>
<dbReference type="InterPro" id="IPR036179">
    <property type="entry name" value="Ig-like_dom_sf"/>
</dbReference>
<feature type="domain" description="Ig-like" evidence="10">
    <location>
        <begin position="883"/>
        <end position="981"/>
    </location>
</feature>
<dbReference type="FunFam" id="2.60.40.10:FF:000032">
    <property type="entry name" value="palladin isoform X1"/>
    <property type="match status" value="1"/>
</dbReference>
<dbReference type="SUPFAM" id="SSF48726">
    <property type="entry name" value="Immunoglobulin"/>
    <property type="match status" value="16"/>
</dbReference>
<dbReference type="SMART" id="SM00408">
    <property type="entry name" value="IGc2"/>
    <property type="match status" value="10"/>
</dbReference>
<evidence type="ECO:0000256" key="2">
    <source>
        <dbReference type="ARBA" id="ARBA00006692"/>
    </source>
</evidence>
<evidence type="ECO:0000256" key="9">
    <source>
        <dbReference type="SAM" id="MobiDB-lite"/>
    </source>
</evidence>
<keyword evidence="3" id="KW-0963">Cytoplasm</keyword>
<dbReference type="InterPro" id="IPR013098">
    <property type="entry name" value="Ig_I-set"/>
</dbReference>
<dbReference type="Pfam" id="PF07679">
    <property type="entry name" value="I-set"/>
    <property type="match status" value="13"/>
</dbReference>